<dbReference type="Proteomes" id="UP000438448">
    <property type="component" value="Unassembled WGS sequence"/>
</dbReference>
<sequence length="169" mass="18488">MITERTEARKHPFQQFTCTEPRPKSPHGRTLPHPKPWEWTAQSILRRSSECLKAGSLLVVGRSVSSAEILAVAHVIPEASESYFSAYIAAIGVSRVARGQGGGIADRTLAEVRTVVLESARGSEAMAVLATANIHTANLSSQRLFERSGYEPRSVPSGEYQQWVCRLDA</sequence>
<evidence type="ECO:0000313" key="3">
    <source>
        <dbReference type="Proteomes" id="UP000438448"/>
    </source>
</evidence>
<protein>
    <recommendedName>
        <fullName evidence="4">N-acetyltransferase domain-containing protein</fullName>
    </recommendedName>
</protein>
<accession>A0A7K0CY68</accession>
<evidence type="ECO:0000313" key="2">
    <source>
        <dbReference type="EMBL" id="MQY18393.1"/>
    </source>
</evidence>
<dbReference type="Gene3D" id="3.40.630.30">
    <property type="match status" value="1"/>
</dbReference>
<evidence type="ECO:0008006" key="4">
    <source>
        <dbReference type="Google" id="ProtNLM"/>
    </source>
</evidence>
<dbReference type="SUPFAM" id="SSF55729">
    <property type="entry name" value="Acyl-CoA N-acyltransferases (Nat)"/>
    <property type="match status" value="1"/>
</dbReference>
<comment type="caution">
    <text evidence="2">The sequence shown here is derived from an EMBL/GenBank/DDBJ whole genome shotgun (WGS) entry which is preliminary data.</text>
</comment>
<reference evidence="2 3" key="1">
    <citation type="submission" date="2019-10" db="EMBL/GenBank/DDBJ databases">
        <title>Nocardia macrotermitis sp. nov. and Nocardia aurantia sp. nov., isolated from the gut of fungus growing-termite Macrotermes natalensis.</title>
        <authorList>
            <person name="Benndorf R."/>
            <person name="Schwitalla J."/>
            <person name="Martin K."/>
            <person name="De Beer W."/>
            <person name="Kaster A.-K."/>
            <person name="Vollmers J."/>
            <person name="Poulsen M."/>
            <person name="Beemelmanns C."/>
        </authorList>
    </citation>
    <scope>NUCLEOTIDE SEQUENCE [LARGE SCALE GENOMIC DNA]</scope>
    <source>
        <strain evidence="2 3">RB20</strain>
    </source>
</reference>
<dbReference type="AlphaFoldDB" id="A0A7K0CY68"/>
<name>A0A7K0CY68_9NOCA</name>
<feature type="region of interest" description="Disordered" evidence="1">
    <location>
        <begin position="1"/>
        <end position="35"/>
    </location>
</feature>
<gene>
    <name evidence="2" type="ORF">NRB20_14690</name>
</gene>
<dbReference type="InterPro" id="IPR016181">
    <property type="entry name" value="Acyl_CoA_acyltransferase"/>
</dbReference>
<proteinExistence type="predicted"/>
<dbReference type="EMBL" id="WEGK01000002">
    <property type="protein sequence ID" value="MQY18393.1"/>
    <property type="molecule type" value="Genomic_DNA"/>
</dbReference>
<dbReference type="OrthoDB" id="5126313at2"/>
<dbReference type="RefSeq" id="WP_153408553.1">
    <property type="nucleotide sequence ID" value="NZ_WEGK01000002.1"/>
</dbReference>
<organism evidence="2 3">
    <name type="scientific">Nocardia macrotermitis</name>
    <dbReference type="NCBI Taxonomy" id="2585198"/>
    <lineage>
        <taxon>Bacteria</taxon>
        <taxon>Bacillati</taxon>
        <taxon>Actinomycetota</taxon>
        <taxon>Actinomycetes</taxon>
        <taxon>Mycobacteriales</taxon>
        <taxon>Nocardiaceae</taxon>
        <taxon>Nocardia</taxon>
    </lineage>
</organism>
<keyword evidence="3" id="KW-1185">Reference proteome</keyword>
<evidence type="ECO:0000256" key="1">
    <source>
        <dbReference type="SAM" id="MobiDB-lite"/>
    </source>
</evidence>
<feature type="compositionally biased region" description="Basic and acidic residues" evidence="1">
    <location>
        <begin position="1"/>
        <end position="10"/>
    </location>
</feature>